<evidence type="ECO:0000256" key="7">
    <source>
        <dbReference type="PIRNR" id="PIRNR000535"/>
    </source>
</evidence>
<comment type="function">
    <text evidence="9">Catalyzes the ATP-dependent phosphorylation of fructose-l-phosphate to fructose-l,6-bisphosphate.</text>
</comment>
<keyword evidence="4 8" id="KW-0418">Kinase</keyword>
<evidence type="ECO:0000256" key="1">
    <source>
        <dbReference type="ARBA" id="ARBA00005380"/>
    </source>
</evidence>
<organism evidence="11 12">
    <name type="scientific">Lentibacillus halophilus</name>
    <dbReference type="NCBI Taxonomy" id="295065"/>
    <lineage>
        <taxon>Bacteria</taxon>
        <taxon>Bacillati</taxon>
        <taxon>Bacillota</taxon>
        <taxon>Bacilli</taxon>
        <taxon>Bacillales</taxon>
        <taxon>Bacillaceae</taxon>
        <taxon>Lentibacillus</taxon>
    </lineage>
</organism>
<keyword evidence="12" id="KW-1185">Reference proteome</keyword>
<dbReference type="InterPro" id="IPR002173">
    <property type="entry name" value="Carboh/pur_kinase_PfkB_CS"/>
</dbReference>
<evidence type="ECO:0000256" key="3">
    <source>
        <dbReference type="ARBA" id="ARBA00022741"/>
    </source>
</evidence>
<evidence type="ECO:0000256" key="2">
    <source>
        <dbReference type="ARBA" id="ARBA00022679"/>
    </source>
</evidence>
<dbReference type="SUPFAM" id="SSF53613">
    <property type="entry name" value="Ribokinase-like"/>
    <property type="match status" value="1"/>
</dbReference>
<dbReference type="InterPro" id="IPR002139">
    <property type="entry name" value="Ribo/fructo_kinase"/>
</dbReference>
<reference evidence="12" key="1">
    <citation type="journal article" date="2019" name="Int. J. Syst. Evol. Microbiol.">
        <title>The Global Catalogue of Microorganisms (GCM) 10K type strain sequencing project: providing services to taxonomists for standard genome sequencing and annotation.</title>
        <authorList>
            <consortium name="The Broad Institute Genomics Platform"/>
            <consortium name="The Broad Institute Genome Sequencing Center for Infectious Disease"/>
            <person name="Wu L."/>
            <person name="Ma J."/>
        </authorList>
    </citation>
    <scope>NUCLEOTIDE SEQUENCE [LARGE SCALE GENOMIC DNA]</scope>
    <source>
        <strain evidence="12">JCM 12149</strain>
    </source>
</reference>
<dbReference type="PIRSF" id="PIRSF000535">
    <property type="entry name" value="1PFK/6PFK/LacC"/>
    <property type="match status" value="1"/>
</dbReference>
<feature type="domain" description="Carbohydrate kinase PfkB" evidence="10">
    <location>
        <begin position="10"/>
        <end position="283"/>
    </location>
</feature>
<dbReference type="Pfam" id="PF00294">
    <property type="entry name" value="PfkB"/>
    <property type="match status" value="1"/>
</dbReference>
<comment type="similarity">
    <text evidence="7">Belongs to the carbohydrate kinase PfkB family. LacC subfamily.</text>
</comment>
<protein>
    <recommendedName>
        <fullName evidence="7">Tagatose-6-phosphate kinase</fullName>
        <ecNumber evidence="7">2.7.1.144</ecNumber>
    </recommendedName>
</protein>
<dbReference type="EC" id="2.7.1.144" evidence="7"/>
<dbReference type="NCBIfam" id="TIGR03168">
    <property type="entry name" value="1-PFK"/>
    <property type="match status" value="1"/>
</dbReference>
<keyword evidence="3 7" id="KW-0547">Nucleotide-binding</keyword>
<keyword evidence="7" id="KW-0423">Lactose metabolism</keyword>
<dbReference type="InterPro" id="IPR029056">
    <property type="entry name" value="Ribokinase-like"/>
</dbReference>
<dbReference type="CDD" id="cd01164">
    <property type="entry name" value="FruK_PfkB_like"/>
    <property type="match status" value="1"/>
</dbReference>
<comment type="caution">
    <text evidence="11">The sequence shown here is derived from an EMBL/GenBank/DDBJ whole genome shotgun (WGS) entry which is preliminary data.</text>
</comment>
<evidence type="ECO:0000256" key="5">
    <source>
        <dbReference type="ARBA" id="ARBA00022840"/>
    </source>
</evidence>
<dbReference type="Gene3D" id="3.40.1190.20">
    <property type="match status" value="1"/>
</dbReference>
<dbReference type="PROSITE" id="PS00583">
    <property type="entry name" value="PFKB_KINASES_1"/>
    <property type="match status" value="1"/>
</dbReference>
<dbReference type="NCBIfam" id="TIGR03828">
    <property type="entry name" value="pfkB"/>
    <property type="match status" value="1"/>
</dbReference>
<sequence length="308" mass="33426">MIYTCTMTPSIDYTTYVQTFQTGDLNRTEQVAYYPGGKGINVSRVLKRLGTNTAALGFVGGFTGDYIETFLQNEGIFTEFVRTGTTTRINVKIKADEETEINGPGPVLGENLQAQLFSRLQALQQGDTVVLAGRIPDSIRDTFLEKVGELCRTRHVHLVVDTSGPRLKKLAKQQPFLMKPNQEELGELFDTTIHNWHDAHSCSQQLVEQGVSNVIVSMGGTGALFVNSDIALAASAPDGHVENTVGAGDSVVAGFLASYEKGLNMVEAFQFGVACGSATAFSSDLCERHQAEELFQSVKLSTISKDVM</sequence>
<dbReference type="PRINTS" id="PR00990">
    <property type="entry name" value="RIBOKINASE"/>
</dbReference>
<comment type="similarity">
    <text evidence="1">Belongs to the carbohydrate kinase pfkB family.</text>
</comment>
<dbReference type="PANTHER" id="PTHR46566">
    <property type="entry name" value="1-PHOSPHOFRUCTOKINASE-RELATED"/>
    <property type="match status" value="1"/>
</dbReference>
<dbReference type="InterPro" id="IPR011611">
    <property type="entry name" value="PfkB_dom"/>
</dbReference>
<evidence type="ECO:0000256" key="9">
    <source>
        <dbReference type="RuleBase" id="RU369061"/>
    </source>
</evidence>
<dbReference type="RefSeq" id="WP_343751100.1">
    <property type="nucleotide sequence ID" value="NZ_BAAADM010000015.1"/>
</dbReference>
<keyword evidence="5 7" id="KW-0067">ATP-binding</keyword>
<evidence type="ECO:0000256" key="6">
    <source>
        <dbReference type="ARBA" id="ARBA00047745"/>
    </source>
</evidence>
<comment type="pathway">
    <text evidence="7">Carbohydrate metabolism; D-tagatose 6-phosphate degradation; D-glyceraldehyde 3-phosphate and glycerone phosphate from D-tagatose 6-phosphate: step 1/2.</text>
</comment>
<dbReference type="PANTHER" id="PTHR46566:SF1">
    <property type="entry name" value="1-PHOSPHOFRUCTOKINASE"/>
    <property type="match status" value="1"/>
</dbReference>
<dbReference type="Proteomes" id="UP001501459">
    <property type="component" value="Unassembled WGS sequence"/>
</dbReference>
<evidence type="ECO:0000259" key="10">
    <source>
        <dbReference type="Pfam" id="PF00294"/>
    </source>
</evidence>
<dbReference type="EMBL" id="BAAADM010000015">
    <property type="protein sequence ID" value="GAA0432389.1"/>
    <property type="molecule type" value="Genomic_DNA"/>
</dbReference>
<proteinExistence type="inferred from homology"/>
<accession>A0ABP3J0N4</accession>
<dbReference type="PROSITE" id="PS00584">
    <property type="entry name" value="PFKB_KINASES_2"/>
    <property type="match status" value="1"/>
</dbReference>
<evidence type="ECO:0000256" key="4">
    <source>
        <dbReference type="ARBA" id="ARBA00022777"/>
    </source>
</evidence>
<comment type="catalytic activity">
    <reaction evidence="7">
        <text>D-tagatofuranose 6-phosphate + ATP = D-tagatofuranose 1,6-bisphosphate + ADP + H(+)</text>
        <dbReference type="Rhea" id="RHEA:12420"/>
        <dbReference type="ChEBI" id="CHEBI:15378"/>
        <dbReference type="ChEBI" id="CHEBI:30616"/>
        <dbReference type="ChEBI" id="CHEBI:58694"/>
        <dbReference type="ChEBI" id="CHEBI:58695"/>
        <dbReference type="ChEBI" id="CHEBI:456216"/>
        <dbReference type="EC" id="2.7.1.144"/>
    </reaction>
</comment>
<evidence type="ECO:0000313" key="11">
    <source>
        <dbReference type="EMBL" id="GAA0432389.1"/>
    </source>
</evidence>
<keyword evidence="2 7" id="KW-0808">Transferase</keyword>
<evidence type="ECO:0000313" key="12">
    <source>
        <dbReference type="Proteomes" id="UP001501459"/>
    </source>
</evidence>
<dbReference type="InterPro" id="IPR022463">
    <property type="entry name" value="1-PFruKinase"/>
</dbReference>
<comment type="catalytic activity">
    <reaction evidence="6 9">
        <text>beta-D-fructose 1-phosphate + ATP = beta-D-fructose 1,6-bisphosphate + ADP + H(+)</text>
        <dbReference type="Rhea" id="RHEA:14213"/>
        <dbReference type="ChEBI" id="CHEBI:15378"/>
        <dbReference type="ChEBI" id="CHEBI:30616"/>
        <dbReference type="ChEBI" id="CHEBI:32966"/>
        <dbReference type="ChEBI" id="CHEBI:138881"/>
        <dbReference type="ChEBI" id="CHEBI:456216"/>
        <dbReference type="EC" id="2.7.1.56"/>
    </reaction>
</comment>
<name>A0ABP3J0N4_9BACI</name>
<evidence type="ECO:0000256" key="8">
    <source>
        <dbReference type="RuleBase" id="RU003704"/>
    </source>
</evidence>
<dbReference type="InterPro" id="IPR017583">
    <property type="entry name" value="Tagatose/fructose_Pkinase"/>
</dbReference>
<gene>
    <name evidence="11" type="primary">pfkB</name>
    <name evidence="11" type="ORF">GCM10008983_06210</name>
</gene>